<feature type="compositionally biased region" description="Basic and acidic residues" evidence="2">
    <location>
        <begin position="95"/>
        <end position="157"/>
    </location>
</feature>
<accession>D6PC40</accession>
<evidence type="ECO:0000313" key="4">
    <source>
        <dbReference type="EMBL" id="ADD93291.1"/>
    </source>
</evidence>
<evidence type="ECO:0008006" key="5">
    <source>
        <dbReference type="Google" id="ProtNLM"/>
    </source>
</evidence>
<organism evidence="4">
    <name type="scientific">uncultured archaeon MedDCM-OCT-S09-C50</name>
    <dbReference type="NCBI Taxonomy" id="743102"/>
    <lineage>
        <taxon>Archaea</taxon>
        <taxon>environmental samples</taxon>
    </lineage>
</organism>
<feature type="compositionally biased region" description="Basic and acidic residues" evidence="2">
    <location>
        <begin position="557"/>
        <end position="569"/>
    </location>
</feature>
<reference evidence="4" key="1">
    <citation type="journal article" date="2010" name="ISME J.">
        <title>Metagenome of the Mediterranean deep chlorophyll maximum studied by direct and fosmid library 454 pyrosequencing.</title>
        <authorList>
            <person name="Ghai R."/>
            <person name="Martin-Cuadrado A.B."/>
            <person name="Molto A.G."/>
            <person name="Heredia I.G."/>
            <person name="Cabrera R."/>
            <person name="Martin J."/>
            <person name="Verdu M."/>
            <person name="Deschamps P."/>
            <person name="Moreira D."/>
            <person name="Lopez-Garcia P."/>
            <person name="Mira A."/>
            <person name="Rodriguez-Valera F."/>
        </authorList>
    </citation>
    <scope>NUCLEOTIDE SEQUENCE</scope>
</reference>
<dbReference type="EMBL" id="GU942976">
    <property type="protein sequence ID" value="ADD93291.1"/>
    <property type="molecule type" value="Genomic_DNA"/>
</dbReference>
<evidence type="ECO:0000256" key="1">
    <source>
        <dbReference type="SAM" id="Coils"/>
    </source>
</evidence>
<evidence type="ECO:0000256" key="3">
    <source>
        <dbReference type="SAM" id="Phobius"/>
    </source>
</evidence>
<dbReference type="AlphaFoldDB" id="D6PC40"/>
<keyword evidence="3" id="KW-0812">Transmembrane</keyword>
<dbReference type="SUPFAM" id="SSF49785">
    <property type="entry name" value="Galactose-binding domain-like"/>
    <property type="match status" value="2"/>
</dbReference>
<keyword evidence="3" id="KW-0472">Membrane</keyword>
<feature type="transmembrane region" description="Helical" evidence="3">
    <location>
        <begin position="17"/>
        <end position="36"/>
    </location>
</feature>
<dbReference type="Gene3D" id="2.60.120.380">
    <property type="match status" value="2"/>
</dbReference>
<dbReference type="InterPro" id="IPR008979">
    <property type="entry name" value="Galactose-bd-like_sf"/>
</dbReference>
<name>D6PC40_9ARCH</name>
<protein>
    <recommendedName>
        <fullName evidence="5">DUF2135 domain-containing protein</fullName>
    </recommendedName>
</protein>
<feature type="region of interest" description="Disordered" evidence="2">
    <location>
        <begin position="556"/>
        <end position="595"/>
    </location>
</feature>
<keyword evidence="1" id="KW-0175">Coiled coil</keyword>
<keyword evidence="3" id="KW-1133">Transmembrane helix</keyword>
<feature type="coiled-coil region" evidence="1">
    <location>
        <begin position="376"/>
        <end position="411"/>
    </location>
</feature>
<evidence type="ECO:0000256" key="2">
    <source>
        <dbReference type="SAM" id="MobiDB-lite"/>
    </source>
</evidence>
<proteinExistence type="predicted"/>
<sequence>MFQEVVRGGRDMPLEDYVLSIAFGGAFLLGLMFIVMRREAQVNLQSGMMAEGLLQQHSGMGFGKAKKNLDRKLATIQDILRQQNQGDRQLAEERFNQRRQEQAGAEEEARRQRELDDARRQTELEDAQLRQEEEAAQRAAARDAEEARLAAEQEALRQSELAEAEDERLAEIESARQQDMLNSREAAQRAMSELRARLEREGAQSSDVQISLMWNNYNDLDLHVLCPSGERIHGGNKQSGCGGELDVDANVRAETRKPVENVFWQDGQAPAGRYQVYVHYYKKHKKRRSKDPTKFQVIINQGGDPREYNGELSAGDPIMLVAEFNLSSPEERASQRQALEEELRAAGMDVPESQAAIAEVEETRQAEIEAAESERLAEIESAREQEVLEAKEAAQRAMSELQARLEREGAQSSDVQISLMWNNYNDLDLHVVCPSGERIHGGNKKSGCGGELDVDANVRAETRKPVENVFWEEGKAPAGAYQVYVHHYKKHQKRKSKDPTKFQVIVTPGGEPLEYNGELSSGDPIMLVAEFTLPSPEEREARKQELEAEIAAAARGLNRDASVEEKVDDIPMPEETVADVSLPSAPDLDALSEDE</sequence>
<feature type="region of interest" description="Disordered" evidence="2">
    <location>
        <begin position="95"/>
        <end position="169"/>
    </location>
</feature>